<evidence type="ECO:0000313" key="1">
    <source>
        <dbReference type="EMBL" id="SDY32553.1"/>
    </source>
</evidence>
<reference evidence="2" key="1">
    <citation type="submission" date="2016-10" db="EMBL/GenBank/DDBJ databases">
        <authorList>
            <person name="Varghese N."/>
            <person name="Submissions S."/>
        </authorList>
    </citation>
    <scope>NUCLEOTIDE SEQUENCE [LARGE SCALE GENOMIC DNA]</scope>
    <source>
        <strain evidence="2">DSM 45422</strain>
    </source>
</reference>
<dbReference type="RefSeq" id="WP_091156510.1">
    <property type="nucleotide sequence ID" value="NZ_FNOT01000006.1"/>
</dbReference>
<organism evidence="1 2">
    <name type="scientific">Geodermatophilus africanus</name>
    <dbReference type="NCBI Taxonomy" id="1137993"/>
    <lineage>
        <taxon>Bacteria</taxon>
        <taxon>Bacillati</taxon>
        <taxon>Actinomycetota</taxon>
        <taxon>Actinomycetes</taxon>
        <taxon>Geodermatophilales</taxon>
        <taxon>Geodermatophilaceae</taxon>
        <taxon>Geodermatophilus</taxon>
    </lineage>
</organism>
<proteinExistence type="predicted"/>
<dbReference type="EMBL" id="FNOT01000006">
    <property type="protein sequence ID" value="SDY32553.1"/>
    <property type="molecule type" value="Genomic_DNA"/>
</dbReference>
<dbReference type="OrthoDB" id="3207819at2"/>
<accession>A0A1H3IXR9</accession>
<sequence length="281" mass="31317">MPVADRPVDDLAPVLTNVAADARPGTRAKIANSPETRAFLELGLHLLRDDLLDHRGPDLLDDHDAGTRLFTGLSQARLVERAEQEDAHRDHPRMLTVGMFRDRWRYKSRYTEDLIAYLLRPALLEQAVRDVAEAAREIPEDASFGEFVRRLVDRAMALTTGDPLWSLQTVVWVALPNHPRVQGFLTARYEHWITHWAGLYQLLADRYGLRLRPGYAWSDVAEVFDAVAEGARLRARAMGSPAQLSTGDDVLTGTILALLPGFFTNPEVCAVPPGPQRPGDG</sequence>
<dbReference type="AlphaFoldDB" id="A0A1H3IXR9"/>
<evidence type="ECO:0000313" key="2">
    <source>
        <dbReference type="Proteomes" id="UP000198921"/>
    </source>
</evidence>
<dbReference type="Proteomes" id="UP000198921">
    <property type="component" value="Unassembled WGS sequence"/>
</dbReference>
<keyword evidence="2" id="KW-1185">Reference proteome</keyword>
<protein>
    <submittedName>
        <fullName evidence="1">Uncharacterized protein</fullName>
    </submittedName>
</protein>
<name>A0A1H3IXR9_9ACTN</name>
<dbReference type="Gene3D" id="1.10.357.10">
    <property type="entry name" value="Tetracycline Repressor, domain 2"/>
    <property type="match status" value="1"/>
</dbReference>
<gene>
    <name evidence="1" type="ORF">SAMN05660209_02568</name>
</gene>